<reference evidence="2" key="1">
    <citation type="submission" date="2024-03" db="EMBL/GenBank/DDBJ databases">
        <title>WGS assembly of Saponaria officinalis var. Norfolk2.</title>
        <authorList>
            <person name="Jenkins J."/>
            <person name="Shu S."/>
            <person name="Grimwood J."/>
            <person name="Barry K."/>
            <person name="Goodstein D."/>
            <person name="Schmutz J."/>
            <person name="Leebens-Mack J."/>
            <person name="Osbourn A."/>
        </authorList>
    </citation>
    <scope>NUCLEOTIDE SEQUENCE [LARGE SCALE GENOMIC DNA]</scope>
    <source>
        <strain evidence="2">JIC</strain>
    </source>
</reference>
<protein>
    <submittedName>
        <fullName evidence="2">Uncharacterized protein</fullName>
    </submittedName>
</protein>
<comment type="caution">
    <text evidence="2">The sequence shown here is derived from an EMBL/GenBank/DDBJ whole genome shotgun (WGS) entry which is preliminary data.</text>
</comment>
<name>A0AAW1LIF7_SAPOF</name>
<dbReference type="AlphaFoldDB" id="A0AAW1LIF7"/>
<organism evidence="2 3">
    <name type="scientific">Saponaria officinalis</name>
    <name type="common">Common soapwort</name>
    <name type="synonym">Lychnis saponaria</name>
    <dbReference type="NCBI Taxonomy" id="3572"/>
    <lineage>
        <taxon>Eukaryota</taxon>
        <taxon>Viridiplantae</taxon>
        <taxon>Streptophyta</taxon>
        <taxon>Embryophyta</taxon>
        <taxon>Tracheophyta</taxon>
        <taxon>Spermatophyta</taxon>
        <taxon>Magnoliopsida</taxon>
        <taxon>eudicotyledons</taxon>
        <taxon>Gunneridae</taxon>
        <taxon>Pentapetalae</taxon>
        <taxon>Caryophyllales</taxon>
        <taxon>Caryophyllaceae</taxon>
        <taxon>Caryophylleae</taxon>
        <taxon>Saponaria</taxon>
    </lineage>
</organism>
<evidence type="ECO:0000256" key="1">
    <source>
        <dbReference type="SAM" id="MobiDB-lite"/>
    </source>
</evidence>
<feature type="region of interest" description="Disordered" evidence="1">
    <location>
        <begin position="73"/>
        <end position="150"/>
    </location>
</feature>
<gene>
    <name evidence="2" type="ORF">RND81_04G038200</name>
</gene>
<feature type="compositionally biased region" description="Polar residues" evidence="1">
    <location>
        <begin position="132"/>
        <end position="142"/>
    </location>
</feature>
<dbReference type="Proteomes" id="UP001443914">
    <property type="component" value="Unassembled WGS sequence"/>
</dbReference>
<keyword evidence="3" id="KW-1185">Reference proteome</keyword>
<accession>A0AAW1LIF7</accession>
<evidence type="ECO:0000313" key="3">
    <source>
        <dbReference type="Proteomes" id="UP001443914"/>
    </source>
</evidence>
<evidence type="ECO:0000313" key="2">
    <source>
        <dbReference type="EMBL" id="KAK9733016.1"/>
    </source>
</evidence>
<dbReference type="PANTHER" id="PTHR47481:SF10">
    <property type="entry name" value="COPIA-LIKE POLYPROTEIN_RETROTRANSPOSON"/>
    <property type="match status" value="1"/>
</dbReference>
<dbReference type="EMBL" id="JBDFQZ010000004">
    <property type="protein sequence ID" value="KAK9733016.1"/>
    <property type="molecule type" value="Genomic_DNA"/>
</dbReference>
<sequence>MHEFPSVSAYFQRLKSLADQLKNVGSPVSNSRLVLQLVYGLAPAYHGVGTIIRQRDPLPDFARARSMFTLEESGLAKQAATSSPMAMYAKGSSDGDNGGSSKGGVSNAGKGGRGNGSGKKKGKGKGNSGNKETASAPSQVGSTAPVPGPGQWSGYGAWQWPSPPWGYPPCPYPTGPWVRPGVSFRQQPGILGPRPAQAYTAAAGSAPTQMDIEAAMYTPGLTPPEPWVMDTGATSHMTANPGFADGDSANEV</sequence>
<proteinExistence type="predicted"/>
<feature type="region of interest" description="Disordered" evidence="1">
    <location>
        <begin position="217"/>
        <end position="252"/>
    </location>
</feature>
<dbReference type="Pfam" id="PF14223">
    <property type="entry name" value="Retrotran_gag_2"/>
    <property type="match status" value="1"/>
</dbReference>
<dbReference type="PANTHER" id="PTHR47481">
    <property type="match status" value="1"/>
</dbReference>